<reference evidence="3" key="1">
    <citation type="submission" date="2018-08" db="EMBL/GenBank/DDBJ databases">
        <authorList>
            <person name="Grouzdev D.S."/>
            <person name="Krutkina M.S."/>
        </authorList>
    </citation>
    <scope>NUCLEOTIDE SEQUENCE [LARGE SCALE GENOMIC DNA]</scope>
    <source>
        <strain evidence="3">4-11</strain>
    </source>
</reference>
<dbReference type="PIRSF" id="PIRSF033535">
    <property type="entry name" value="UCP033535_plp"/>
    <property type="match status" value="1"/>
</dbReference>
<proteinExistence type="predicted"/>
<dbReference type="AlphaFoldDB" id="A0A372MDZ2"/>
<dbReference type="SUPFAM" id="SSF141318">
    <property type="entry name" value="TM0957-like"/>
    <property type="match status" value="1"/>
</dbReference>
<accession>A0A372MDZ2</accession>
<evidence type="ECO:0000313" key="3">
    <source>
        <dbReference type="Proteomes" id="UP000264002"/>
    </source>
</evidence>
<keyword evidence="1" id="KW-0732">Signal</keyword>
<dbReference type="Pfam" id="PF10054">
    <property type="entry name" value="DUF2291"/>
    <property type="match status" value="1"/>
</dbReference>
<dbReference type="EMBL" id="QUWK01000014">
    <property type="protein sequence ID" value="RFU93974.1"/>
    <property type="molecule type" value="Genomic_DNA"/>
</dbReference>
<feature type="signal peptide" evidence="1">
    <location>
        <begin position="1"/>
        <end position="24"/>
    </location>
</feature>
<dbReference type="InterPro" id="IPR014582">
    <property type="entry name" value="UCP033535_lipo"/>
</dbReference>
<dbReference type="Gene3D" id="2.40.50.420">
    <property type="entry name" value="Envelope glycoprotein gp160, DUF2291, alpha/beta domain"/>
    <property type="match status" value="1"/>
</dbReference>
<dbReference type="PROSITE" id="PS51257">
    <property type="entry name" value="PROKAR_LIPOPROTEIN"/>
    <property type="match status" value="1"/>
</dbReference>
<comment type="caution">
    <text evidence="2">The sequence shown here is derived from an EMBL/GenBank/DDBJ whole genome shotgun (WGS) entry which is preliminary data.</text>
</comment>
<keyword evidence="3" id="KW-1185">Reference proteome</keyword>
<reference evidence="2 3" key="2">
    <citation type="submission" date="2018-09" db="EMBL/GenBank/DDBJ databases">
        <title>Genome of Sphaerochaeta halotolerans strain 4-11.</title>
        <authorList>
            <person name="Nazina T.N."/>
            <person name="Sokolova D.S."/>
        </authorList>
    </citation>
    <scope>NUCLEOTIDE SEQUENCE [LARGE SCALE GENOMIC DNA]</scope>
    <source>
        <strain evidence="2 3">4-11</strain>
    </source>
</reference>
<dbReference type="RefSeq" id="WP_117331238.1">
    <property type="nucleotide sequence ID" value="NZ_QUWK01000014.1"/>
</dbReference>
<protein>
    <submittedName>
        <fullName evidence="2">DUF2291 domain-containing protein</fullName>
    </submittedName>
</protein>
<dbReference type="Proteomes" id="UP000264002">
    <property type="component" value="Unassembled WGS sequence"/>
</dbReference>
<feature type="chain" id="PRO_5016571701" evidence="1">
    <location>
        <begin position="25"/>
        <end position="225"/>
    </location>
</feature>
<evidence type="ECO:0000256" key="1">
    <source>
        <dbReference type="SAM" id="SignalP"/>
    </source>
</evidence>
<dbReference type="InterPro" id="IPR036215">
    <property type="entry name" value="TM0957-like_sf"/>
</dbReference>
<dbReference type="Gene3D" id="1.10.10.1260">
    <property type="entry name" value="Envelope glycoprotein gp160, DUF2291, helical domain"/>
    <property type="match status" value="1"/>
</dbReference>
<evidence type="ECO:0000313" key="2">
    <source>
        <dbReference type="EMBL" id="RFU93974.1"/>
    </source>
</evidence>
<name>A0A372MDZ2_9SPIR</name>
<sequence length="225" mass="25843">MKLLRNTCLILIISALFMSCTFVKHDGSSKNKNNDGVSFYFEDESFDAVEYVHDIWDDRVLTIFEEEAYDLKELLSLLRTDTETTKKKYGIRKEELSPYTFIVSGTFPIYEVNRDSSAGLLVLDLPDLSQESNCTIQIGPVIKKSMVRDALEFIKFDDFNNQIEFANISREINFYIRDNVVSVVNESWEPGMNVSFLGAFTLYDGSEEIMITPVWLELNNGESDE</sequence>
<organism evidence="2 3">
    <name type="scientific">Sphaerochaeta halotolerans</name>
    <dbReference type="NCBI Taxonomy" id="2293840"/>
    <lineage>
        <taxon>Bacteria</taxon>
        <taxon>Pseudomonadati</taxon>
        <taxon>Spirochaetota</taxon>
        <taxon>Spirochaetia</taxon>
        <taxon>Spirochaetales</taxon>
        <taxon>Sphaerochaetaceae</taxon>
        <taxon>Sphaerochaeta</taxon>
    </lineage>
</organism>
<gene>
    <name evidence="2" type="ORF">DYP60_11920</name>
</gene>